<proteinExistence type="predicted"/>
<dbReference type="EMBL" id="KZ987826">
    <property type="protein sequence ID" value="RKP14506.1"/>
    <property type="molecule type" value="Genomic_DNA"/>
</dbReference>
<dbReference type="AlphaFoldDB" id="A0A4P9Y617"/>
<reference evidence="2" key="1">
    <citation type="journal article" date="2018" name="Nat. Microbiol.">
        <title>Leveraging single-cell genomics to expand the fungal tree of life.</title>
        <authorList>
            <person name="Ahrendt S.R."/>
            <person name="Quandt C.A."/>
            <person name="Ciobanu D."/>
            <person name="Clum A."/>
            <person name="Salamov A."/>
            <person name="Andreopoulos B."/>
            <person name="Cheng J.F."/>
            <person name="Woyke T."/>
            <person name="Pelin A."/>
            <person name="Henrissat B."/>
            <person name="Reynolds N.K."/>
            <person name="Benny G.L."/>
            <person name="Smith M.E."/>
            <person name="James T.Y."/>
            <person name="Grigoriev I.V."/>
        </authorList>
    </citation>
    <scope>NUCLEOTIDE SEQUENCE [LARGE SCALE GENOMIC DNA]</scope>
</reference>
<dbReference type="Proteomes" id="UP000267251">
    <property type="component" value="Unassembled WGS sequence"/>
</dbReference>
<gene>
    <name evidence="1" type="ORF">BJ684DRAFT_15178</name>
</gene>
<evidence type="ECO:0000313" key="2">
    <source>
        <dbReference type="Proteomes" id="UP000267251"/>
    </source>
</evidence>
<organism evidence="1 2">
    <name type="scientific">Piptocephalis cylindrospora</name>
    <dbReference type="NCBI Taxonomy" id="1907219"/>
    <lineage>
        <taxon>Eukaryota</taxon>
        <taxon>Fungi</taxon>
        <taxon>Fungi incertae sedis</taxon>
        <taxon>Zoopagomycota</taxon>
        <taxon>Zoopagomycotina</taxon>
        <taxon>Zoopagomycetes</taxon>
        <taxon>Zoopagales</taxon>
        <taxon>Piptocephalidaceae</taxon>
        <taxon>Piptocephalis</taxon>
    </lineage>
</organism>
<evidence type="ECO:0000313" key="1">
    <source>
        <dbReference type="EMBL" id="RKP14506.1"/>
    </source>
</evidence>
<sequence>MAQAYFSTLDLDLDYQGSSTSTSHLVVQPGEGGSLGKTLTGTILMVPCKDPTVVGSHLSESPAPVLSFASSSSSSSSSSVPIAQVYQLPSTLILAYSASTLSSLTVPLAEYLVKQYPQCTWWVPSDPSSEANRPMYKSFCAAEASSSLGTMSSSLTMDGLPAALITEIEMMHGAGMAMIKESNLPSGLASLTLPSTSLMTPNHLYT</sequence>
<keyword evidence="2" id="KW-1185">Reference proteome</keyword>
<dbReference type="OrthoDB" id="10523281at2759"/>
<name>A0A4P9Y617_9FUNG</name>
<accession>A0A4P9Y617</accession>
<protein>
    <submittedName>
        <fullName evidence="1">Uncharacterized protein</fullName>
    </submittedName>
</protein>